<dbReference type="AlphaFoldDB" id="B5XHR7"/>
<dbReference type="KEGG" id="cbd:CBUD_0406a"/>
<evidence type="ECO:0000313" key="2">
    <source>
        <dbReference type="Proteomes" id="UP000008555"/>
    </source>
</evidence>
<accession>B5XHR7</accession>
<reference evidence="1 2" key="1">
    <citation type="journal article" date="2009" name="Infect. Immun.">
        <title>Comparative genomics reveal extensive transposon-mediated genomic plasticity and diversity among potential effector proteins within the genus Coxiella.</title>
        <authorList>
            <person name="Beare P.A."/>
            <person name="Unsworth N."/>
            <person name="Andoh M."/>
            <person name="Voth D.E."/>
            <person name="Omsland A."/>
            <person name="Gilk S.D."/>
            <person name="Williams K.P."/>
            <person name="Sobral B.W."/>
            <person name="Kupko J.J.III."/>
            <person name="Porcella S.F."/>
            <person name="Samuel J.E."/>
            <person name="Heinzen R.A."/>
        </authorList>
    </citation>
    <scope>NUCLEOTIDE SEQUENCE [LARGE SCALE GENOMIC DNA]</scope>
    <source>
        <strain evidence="1 2">Dugway 5J108-111</strain>
    </source>
</reference>
<organism evidence="1 2">
    <name type="scientific">Coxiella burnetii (strain Dugway 5J108-111)</name>
    <dbReference type="NCBI Taxonomy" id="434922"/>
    <lineage>
        <taxon>Bacteria</taxon>
        <taxon>Pseudomonadati</taxon>
        <taxon>Pseudomonadota</taxon>
        <taxon>Gammaproteobacteria</taxon>
        <taxon>Legionellales</taxon>
        <taxon>Coxiellaceae</taxon>
        <taxon>Coxiella</taxon>
    </lineage>
</organism>
<proteinExistence type="predicted"/>
<evidence type="ECO:0000313" key="1">
    <source>
        <dbReference type="EMBL" id="ACI23097.1"/>
    </source>
</evidence>
<dbReference type="Proteomes" id="UP000008555">
    <property type="component" value="Chromosome"/>
</dbReference>
<sequence>MTPMRVRGSPGALLARSAYSALGPRLRGDDEGARMVGLSF</sequence>
<gene>
    <name evidence="1" type="ORF">CBUD_0406a</name>
</gene>
<protein>
    <submittedName>
        <fullName evidence="1">Uncharacterized protein</fullName>
    </submittedName>
</protein>
<dbReference type="HOGENOM" id="CLU_3342697_0_0_6"/>
<dbReference type="EMBL" id="CP000733">
    <property type="protein sequence ID" value="ACI23097.1"/>
    <property type="molecule type" value="Genomic_DNA"/>
</dbReference>
<name>B5XHR7_COXBN</name>